<dbReference type="GO" id="GO:0008143">
    <property type="term" value="F:poly(A) binding"/>
    <property type="evidence" value="ECO:0007669"/>
    <property type="project" value="TreeGrafter"/>
</dbReference>
<keyword evidence="3" id="KW-0507">mRNA processing</keyword>
<accession>A0A814MLS2</accession>
<organism evidence="8 9">
    <name type="scientific">Rotaria sordida</name>
    <dbReference type="NCBI Taxonomy" id="392033"/>
    <lineage>
        <taxon>Eukaryota</taxon>
        <taxon>Metazoa</taxon>
        <taxon>Spiralia</taxon>
        <taxon>Gnathifera</taxon>
        <taxon>Rotifera</taxon>
        <taxon>Eurotatoria</taxon>
        <taxon>Bdelloidea</taxon>
        <taxon>Philodinida</taxon>
        <taxon>Philodinidae</taxon>
        <taxon>Rotaria</taxon>
    </lineage>
</organism>
<comment type="subcellular location">
    <subcellularLocation>
        <location evidence="1">Cytoplasm</location>
    </subcellularLocation>
</comment>
<dbReference type="Proteomes" id="UP000663882">
    <property type="component" value="Unassembled WGS sequence"/>
</dbReference>
<dbReference type="OrthoDB" id="204958at2759"/>
<dbReference type="GO" id="GO:0005524">
    <property type="term" value="F:ATP binding"/>
    <property type="evidence" value="ECO:0007669"/>
    <property type="project" value="UniProtKB-KW"/>
</dbReference>
<proteinExistence type="predicted"/>
<keyword evidence="5" id="KW-0067">ATP-binding</keyword>
<protein>
    <recommendedName>
        <fullName evidence="7">Pan3 C-terminal knob domain-containing protein</fullName>
    </recommendedName>
</protein>
<keyword evidence="2" id="KW-0963">Cytoplasm</keyword>
<gene>
    <name evidence="8" type="ORF">RFH988_LOCUS18319</name>
</gene>
<dbReference type="Pfam" id="PF18101">
    <property type="entry name" value="Pan3_CK"/>
    <property type="match status" value="1"/>
</dbReference>
<comment type="caution">
    <text evidence="8">The sequence shown here is derived from an EMBL/GenBank/DDBJ whole genome shotgun (WGS) entry which is preliminary data.</text>
</comment>
<sequence length="262" mass="29117">MISNGAFDGDPYGVAPFQQGRTFMTPPRNPAVYYNNSSYSQPSIMARDTSLTNSVSGPTNNNSSAYLTDLHSHSAQNKYSHPNTMLGTSRLAHLGVSGPFSSLGPVSSHVRKSLQMTIDAAALDNNARISPDNNLDFYAYSQAAPYSELDCGRLFRLICKLNTLLERPEHSMNQVWSETGDRYILKLFRDFIFHSIGFEGEPIMDMAHIVQCLNKFDAGSHDKICLTSRDEQNVMIVSYSELHQAFERAFTELMNYGSTGSS</sequence>
<name>A0A814MLS2_9BILA</name>
<dbReference type="PANTHER" id="PTHR12272">
    <property type="entry name" value="DEADENYLATION COMPLEX SUBUNIT PAN3"/>
    <property type="match status" value="1"/>
</dbReference>
<evidence type="ECO:0000313" key="9">
    <source>
        <dbReference type="Proteomes" id="UP000663882"/>
    </source>
</evidence>
<feature type="domain" description="Pan3 C-terminal knob" evidence="7">
    <location>
        <begin position="142"/>
        <end position="253"/>
    </location>
</feature>
<evidence type="ECO:0000256" key="5">
    <source>
        <dbReference type="ARBA" id="ARBA00022840"/>
    </source>
</evidence>
<evidence type="ECO:0000313" key="8">
    <source>
        <dbReference type="EMBL" id="CAF1081517.1"/>
    </source>
</evidence>
<evidence type="ECO:0000256" key="4">
    <source>
        <dbReference type="ARBA" id="ARBA00022741"/>
    </source>
</evidence>
<dbReference type="GO" id="GO:0000932">
    <property type="term" value="C:P-body"/>
    <property type="evidence" value="ECO:0007669"/>
    <property type="project" value="TreeGrafter"/>
</dbReference>
<evidence type="ECO:0000256" key="3">
    <source>
        <dbReference type="ARBA" id="ARBA00022664"/>
    </source>
</evidence>
<dbReference type="PANTHER" id="PTHR12272:SF11">
    <property type="entry name" value="PAN2-PAN3 DEADENYLATION COMPLEX SUBUNIT PAN3"/>
    <property type="match status" value="1"/>
</dbReference>
<evidence type="ECO:0000256" key="2">
    <source>
        <dbReference type="ARBA" id="ARBA00022490"/>
    </source>
</evidence>
<keyword evidence="6" id="KW-0175">Coiled coil</keyword>
<dbReference type="GO" id="GO:0031251">
    <property type="term" value="C:PAN complex"/>
    <property type="evidence" value="ECO:0007669"/>
    <property type="project" value="InterPro"/>
</dbReference>
<keyword evidence="4" id="KW-0547">Nucleotide-binding</keyword>
<dbReference type="InterPro" id="IPR041332">
    <property type="entry name" value="Pan3_CK"/>
</dbReference>
<dbReference type="Gene3D" id="1.10.287.3700">
    <property type="match status" value="1"/>
</dbReference>
<evidence type="ECO:0000256" key="1">
    <source>
        <dbReference type="ARBA" id="ARBA00004496"/>
    </source>
</evidence>
<dbReference type="InterPro" id="IPR030844">
    <property type="entry name" value="PAN3"/>
</dbReference>
<dbReference type="FunFam" id="1.10.287.3700:FF:000001">
    <property type="entry name" value="PAN2-PAN3 deadenylation complex subunit PAN3"/>
    <property type="match status" value="1"/>
</dbReference>
<dbReference type="EMBL" id="CAJNOO010001024">
    <property type="protein sequence ID" value="CAF1081517.1"/>
    <property type="molecule type" value="Genomic_DNA"/>
</dbReference>
<dbReference type="AlphaFoldDB" id="A0A814MLS2"/>
<reference evidence="8" key="1">
    <citation type="submission" date="2021-02" db="EMBL/GenBank/DDBJ databases">
        <authorList>
            <person name="Nowell W R."/>
        </authorList>
    </citation>
    <scope>NUCLEOTIDE SEQUENCE</scope>
</reference>
<dbReference type="GO" id="GO:0000289">
    <property type="term" value="P:nuclear-transcribed mRNA poly(A) tail shortening"/>
    <property type="evidence" value="ECO:0007669"/>
    <property type="project" value="InterPro"/>
</dbReference>
<evidence type="ECO:0000259" key="7">
    <source>
        <dbReference type="Pfam" id="PF18101"/>
    </source>
</evidence>
<dbReference type="GO" id="GO:0006397">
    <property type="term" value="P:mRNA processing"/>
    <property type="evidence" value="ECO:0007669"/>
    <property type="project" value="UniProtKB-KW"/>
</dbReference>
<evidence type="ECO:0000256" key="6">
    <source>
        <dbReference type="ARBA" id="ARBA00023054"/>
    </source>
</evidence>
<dbReference type="Gene3D" id="1.20.5.5160">
    <property type="match status" value="1"/>
</dbReference>